<dbReference type="AlphaFoldDB" id="A0A2P5KBT0"/>
<keyword evidence="3" id="KW-1185">Reference proteome</keyword>
<dbReference type="InterPro" id="IPR000944">
    <property type="entry name" value="Tscrpt_reg_Rrf2"/>
</dbReference>
<name>A0A2P5KBT0_9BURK</name>
<evidence type="ECO:0000313" key="2">
    <source>
        <dbReference type="EMBL" id="PPB84141.1"/>
    </source>
</evidence>
<evidence type="ECO:0000313" key="3">
    <source>
        <dbReference type="Proteomes" id="UP000243096"/>
    </source>
</evidence>
<dbReference type="Proteomes" id="UP000243096">
    <property type="component" value="Unassembled WGS sequence"/>
</dbReference>
<comment type="caution">
    <text evidence="2">The sequence shown here is derived from an EMBL/GenBank/DDBJ whole genome shotgun (WGS) entry which is preliminary data.</text>
</comment>
<evidence type="ECO:0000256" key="1">
    <source>
        <dbReference type="ARBA" id="ARBA00023125"/>
    </source>
</evidence>
<dbReference type="PANTHER" id="PTHR33221:SF4">
    <property type="entry name" value="HTH-TYPE TRANSCRIPTIONAL REPRESSOR NSRR"/>
    <property type="match status" value="1"/>
</dbReference>
<dbReference type="GO" id="GO:0003677">
    <property type="term" value="F:DNA binding"/>
    <property type="evidence" value="ECO:0007669"/>
    <property type="project" value="UniProtKB-KW"/>
</dbReference>
<dbReference type="GO" id="GO:0005829">
    <property type="term" value="C:cytosol"/>
    <property type="evidence" value="ECO:0007669"/>
    <property type="project" value="TreeGrafter"/>
</dbReference>
<organism evidence="2 3">
    <name type="scientific">Mycetohabitans endofungorum</name>
    <dbReference type="NCBI Taxonomy" id="417203"/>
    <lineage>
        <taxon>Bacteria</taxon>
        <taxon>Pseudomonadati</taxon>
        <taxon>Pseudomonadota</taxon>
        <taxon>Betaproteobacteria</taxon>
        <taxon>Burkholderiales</taxon>
        <taxon>Burkholderiaceae</taxon>
        <taxon>Mycetohabitans</taxon>
    </lineage>
</organism>
<protein>
    <submittedName>
        <fullName evidence="2">Rrf2 family protein</fullName>
    </submittedName>
</protein>
<gene>
    <name evidence="2" type="ORF">B0O95_10491</name>
</gene>
<sequence>MRLTDFTDYAFRVILYLSVHDDGLSTIQQISDAYQVSKNHLMKIVQLLGERGWVDTVRGRNGGLRLAPHARTLTVGTDCARH</sequence>
<reference evidence="2 3" key="1">
    <citation type="submission" date="2018-01" db="EMBL/GenBank/DDBJ databases">
        <title>Genomic Encyclopedia of Type Strains, Phase III (KMG-III): the genomes of soil and plant-associated and newly described type strains.</title>
        <authorList>
            <person name="Whitman W."/>
        </authorList>
    </citation>
    <scope>NUCLEOTIDE SEQUENCE [LARGE SCALE GENOMIC DNA]</scope>
    <source>
        <strain evidence="2 3">HKI456</strain>
    </source>
</reference>
<dbReference type="InterPro" id="IPR036390">
    <property type="entry name" value="WH_DNA-bd_sf"/>
</dbReference>
<dbReference type="Pfam" id="PF02082">
    <property type="entry name" value="Rrf2"/>
    <property type="match status" value="1"/>
</dbReference>
<dbReference type="PROSITE" id="PS51197">
    <property type="entry name" value="HTH_RRF2_2"/>
    <property type="match status" value="1"/>
</dbReference>
<dbReference type="InterPro" id="IPR036388">
    <property type="entry name" value="WH-like_DNA-bd_sf"/>
</dbReference>
<dbReference type="EMBL" id="PRDW01000004">
    <property type="protein sequence ID" value="PPB84141.1"/>
    <property type="molecule type" value="Genomic_DNA"/>
</dbReference>
<dbReference type="GO" id="GO:0003700">
    <property type="term" value="F:DNA-binding transcription factor activity"/>
    <property type="evidence" value="ECO:0007669"/>
    <property type="project" value="TreeGrafter"/>
</dbReference>
<keyword evidence="1" id="KW-0238">DNA-binding</keyword>
<dbReference type="PANTHER" id="PTHR33221">
    <property type="entry name" value="WINGED HELIX-TURN-HELIX TRANSCRIPTIONAL REGULATOR, RRF2 FAMILY"/>
    <property type="match status" value="1"/>
</dbReference>
<proteinExistence type="predicted"/>
<accession>A0A2P5KBT0</accession>
<dbReference type="SUPFAM" id="SSF46785">
    <property type="entry name" value="Winged helix' DNA-binding domain"/>
    <property type="match status" value="1"/>
</dbReference>
<dbReference type="Gene3D" id="1.10.10.10">
    <property type="entry name" value="Winged helix-like DNA-binding domain superfamily/Winged helix DNA-binding domain"/>
    <property type="match status" value="1"/>
</dbReference>